<keyword evidence="4" id="KW-1185">Reference proteome</keyword>
<evidence type="ECO:0000313" key="3">
    <source>
        <dbReference type="EMBL" id="VFT87535.1"/>
    </source>
</evidence>
<proteinExistence type="predicted"/>
<evidence type="ECO:0000256" key="1">
    <source>
        <dbReference type="SAM" id="SignalP"/>
    </source>
</evidence>
<evidence type="ECO:0000313" key="2">
    <source>
        <dbReference type="EMBL" id="KAF0698709.1"/>
    </source>
</evidence>
<gene>
    <name evidence="3" type="primary">Aste57867_10663</name>
    <name evidence="2" type="ORF">As57867_010623</name>
    <name evidence="3" type="ORF">ASTE57867_10663</name>
</gene>
<reference evidence="3 4" key="1">
    <citation type="submission" date="2019-03" db="EMBL/GenBank/DDBJ databases">
        <authorList>
            <person name="Gaulin E."/>
            <person name="Dumas B."/>
        </authorList>
    </citation>
    <scope>NUCLEOTIDE SEQUENCE [LARGE SCALE GENOMIC DNA]</scope>
    <source>
        <strain evidence="3">CBS 568.67</strain>
    </source>
</reference>
<sequence length="176" mass="17716">MRIASILALTVATCMTHASPCAQGAVQAVITTSLSSAVGLPCASKIGIPASAYGDPTVIANYTAIAFESNAECTTWWGSAIADIKAISPACEVRVGLTTTDLAAMNITQYAAEVRLEGQLAFPAYNASRYATTTNASTPTATTTPTPAGISSGNSGAVFTLMGSSCAVVVAALAML</sequence>
<keyword evidence="1" id="KW-0732">Signal</keyword>
<reference evidence="2" key="2">
    <citation type="submission" date="2019-06" db="EMBL/GenBank/DDBJ databases">
        <title>Genomics analysis of Aphanomyces spp. identifies a new class of oomycete effector associated with host adaptation.</title>
        <authorList>
            <person name="Gaulin E."/>
        </authorList>
    </citation>
    <scope>NUCLEOTIDE SEQUENCE</scope>
    <source>
        <strain evidence="2">CBS 578.67</strain>
    </source>
</reference>
<dbReference type="AlphaFoldDB" id="A0A485KSJ0"/>
<accession>A0A485KSJ0</accession>
<protein>
    <submittedName>
        <fullName evidence="3">Aste57867_10663 protein</fullName>
    </submittedName>
</protein>
<feature type="signal peptide" evidence="1">
    <location>
        <begin position="1"/>
        <end position="18"/>
    </location>
</feature>
<evidence type="ECO:0000313" key="4">
    <source>
        <dbReference type="Proteomes" id="UP000332933"/>
    </source>
</evidence>
<dbReference type="EMBL" id="CAADRA010005244">
    <property type="protein sequence ID" value="VFT87535.1"/>
    <property type="molecule type" value="Genomic_DNA"/>
</dbReference>
<dbReference type="Proteomes" id="UP000332933">
    <property type="component" value="Unassembled WGS sequence"/>
</dbReference>
<name>A0A485KSJ0_9STRA</name>
<dbReference type="OrthoDB" id="87047at2759"/>
<organism evidence="3 4">
    <name type="scientific">Aphanomyces stellatus</name>
    <dbReference type="NCBI Taxonomy" id="120398"/>
    <lineage>
        <taxon>Eukaryota</taxon>
        <taxon>Sar</taxon>
        <taxon>Stramenopiles</taxon>
        <taxon>Oomycota</taxon>
        <taxon>Saprolegniomycetes</taxon>
        <taxon>Saprolegniales</taxon>
        <taxon>Verrucalvaceae</taxon>
        <taxon>Aphanomyces</taxon>
    </lineage>
</organism>
<dbReference type="EMBL" id="VJMH01005223">
    <property type="protein sequence ID" value="KAF0698709.1"/>
    <property type="molecule type" value="Genomic_DNA"/>
</dbReference>
<feature type="chain" id="PRO_5036116172" evidence="1">
    <location>
        <begin position="19"/>
        <end position="176"/>
    </location>
</feature>